<feature type="transmembrane region" description="Helical" evidence="6">
    <location>
        <begin position="118"/>
        <end position="136"/>
    </location>
</feature>
<evidence type="ECO:0000256" key="6">
    <source>
        <dbReference type="SAM" id="Phobius"/>
    </source>
</evidence>
<name>A0A1E8GSI7_9LACT</name>
<evidence type="ECO:0000256" key="1">
    <source>
        <dbReference type="ARBA" id="ARBA00004141"/>
    </source>
</evidence>
<feature type="transmembrane region" description="Helical" evidence="6">
    <location>
        <begin position="45"/>
        <end position="65"/>
    </location>
</feature>
<feature type="transmembrane region" description="Helical" evidence="6">
    <location>
        <begin position="77"/>
        <end position="98"/>
    </location>
</feature>
<comment type="similarity">
    <text evidence="2">Belongs to the GtrA family.</text>
</comment>
<keyword evidence="9" id="KW-1185">Reference proteome</keyword>
<dbReference type="InterPro" id="IPR007267">
    <property type="entry name" value="GtrA_DPMS_TM"/>
</dbReference>
<accession>A0A1E8GSI7</accession>
<dbReference type="GO" id="GO:0005886">
    <property type="term" value="C:plasma membrane"/>
    <property type="evidence" value="ECO:0007669"/>
    <property type="project" value="TreeGrafter"/>
</dbReference>
<dbReference type="Pfam" id="PF04138">
    <property type="entry name" value="GtrA_DPMS_TM"/>
    <property type="match status" value="1"/>
</dbReference>
<comment type="caution">
    <text evidence="8">The sequence shown here is derived from an EMBL/GenBank/DDBJ whole genome shotgun (WGS) entry which is preliminary data.</text>
</comment>
<dbReference type="PANTHER" id="PTHR38459:SF5">
    <property type="entry name" value="CELL WALL TEICHOIC ACID GLYCOSYLATION PROTEIN GTCA"/>
    <property type="match status" value="1"/>
</dbReference>
<organism evidence="8 9">
    <name type="scientific">Floricoccus tropicus</name>
    <dbReference type="NCBI Taxonomy" id="1859473"/>
    <lineage>
        <taxon>Bacteria</taxon>
        <taxon>Bacillati</taxon>
        <taxon>Bacillota</taxon>
        <taxon>Bacilli</taxon>
        <taxon>Lactobacillales</taxon>
        <taxon>Streptococcaceae</taxon>
        <taxon>Floricoccus</taxon>
    </lineage>
</organism>
<feature type="transmembrane region" description="Helical" evidence="6">
    <location>
        <begin position="12"/>
        <end position="33"/>
    </location>
</feature>
<keyword evidence="3 6" id="KW-0812">Transmembrane</keyword>
<dbReference type="RefSeq" id="WP_070791401.1">
    <property type="nucleotide sequence ID" value="NZ_MKIR01000001.1"/>
</dbReference>
<evidence type="ECO:0000313" key="9">
    <source>
        <dbReference type="Proteomes" id="UP000178622"/>
    </source>
</evidence>
<dbReference type="Proteomes" id="UP000178622">
    <property type="component" value="Unassembled WGS sequence"/>
</dbReference>
<evidence type="ECO:0000256" key="2">
    <source>
        <dbReference type="ARBA" id="ARBA00009399"/>
    </source>
</evidence>
<gene>
    <name evidence="8" type="ORF">BG261_01430</name>
</gene>
<dbReference type="STRING" id="1859473.BG261_01430"/>
<dbReference type="OrthoDB" id="361483at2"/>
<proteinExistence type="inferred from homology"/>
<dbReference type="InterPro" id="IPR051401">
    <property type="entry name" value="GtrA_CellWall_Glycosyl"/>
</dbReference>
<dbReference type="EMBL" id="MKIR01000001">
    <property type="protein sequence ID" value="OFI50563.1"/>
    <property type="molecule type" value="Genomic_DNA"/>
</dbReference>
<feature type="domain" description="GtrA/DPMS transmembrane" evidence="7">
    <location>
        <begin position="15"/>
        <end position="142"/>
    </location>
</feature>
<evidence type="ECO:0000313" key="8">
    <source>
        <dbReference type="EMBL" id="OFI50563.1"/>
    </source>
</evidence>
<evidence type="ECO:0000256" key="3">
    <source>
        <dbReference type="ARBA" id="ARBA00022692"/>
    </source>
</evidence>
<protein>
    <recommendedName>
        <fullName evidence="7">GtrA/DPMS transmembrane domain-containing protein</fullName>
    </recommendedName>
</protein>
<keyword evidence="5 6" id="KW-0472">Membrane</keyword>
<evidence type="ECO:0000256" key="4">
    <source>
        <dbReference type="ARBA" id="ARBA00022989"/>
    </source>
</evidence>
<evidence type="ECO:0000259" key="7">
    <source>
        <dbReference type="Pfam" id="PF04138"/>
    </source>
</evidence>
<dbReference type="AlphaFoldDB" id="A0A1E8GSI7"/>
<reference evidence="9" key="1">
    <citation type="submission" date="2016-09" db="EMBL/GenBank/DDBJ databases">
        <title>Draft genome sequence of a novel species of the family Streptococcaceae isolated from flowers.</title>
        <authorList>
            <person name="Chuah L.-O."/>
            <person name="Yap K.-P."/>
            <person name="Thong K.L."/>
            <person name="Liong M.T."/>
            <person name="Ahmad R."/>
            <person name="Rusul G."/>
        </authorList>
    </citation>
    <scope>NUCLEOTIDE SEQUENCE [LARGE SCALE GENOMIC DNA]</scope>
    <source>
        <strain evidence="9">DF1</strain>
    </source>
</reference>
<comment type="subcellular location">
    <subcellularLocation>
        <location evidence="1">Membrane</location>
        <topology evidence="1">Multi-pass membrane protein</topology>
    </subcellularLocation>
</comment>
<sequence length="146" mass="16787">MKTIKKFFQNEVLSYLFFGVATTLIFFVIKMITYKMTNSGLWSDIIANTVAIVFAFVTNKLWVFNTKESSKSIWSEFVQFVSSRLVLMGLSALANWYFVDKNPQIITNSFGVSKDTAVAILTIVIQFLTIVINYLVSKFFVFRNKK</sequence>
<dbReference type="PANTHER" id="PTHR38459">
    <property type="entry name" value="PROPHAGE BACTOPRENOL-LINKED GLUCOSE TRANSLOCASE HOMOLOG"/>
    <property type="match status" value="1"/>
</dbReference>
<evidence type="ECO:0000256" key="5">
    <source>
        <dbReference type="ARBA" id="ARBA00023136"/>
    </source>
</evidence>
<keyword evidence="4 6" id="KW-1133">Transmembrane helix</keyword>
<dbReference type="GO" id="GO:0000271">
    <property type="term" value="P:polysaccharide biosynthetic process"/>
    <property type="evidence" value="ECO:0007669"/>
    <property type="project" value="InterPro"/>
</dbReference>